<accession>A0AA40X6B3</accession>
<comment type="caution">
    <text evidence="2">The sequence shown here is derived from an EMBL/GenBank/DDBJ whole genome shotgun (WGS) entry which is preliminary data.</text>
</comment>
<dbReference type="AlphaFoldDB" id="A0AA40X6B3"/>
<protein>
    <submittedName>
        <fullName evidence="2">Uncharacterized protein</fullName>
    </submittedName>
</protein>
<gene>
    <name evidence="2" type="ORF">ITX54_21065</name>
</gene>
<evidence type="ECO:0000256" key="1">
    <source>
        <dbReference type="SAM" id="Phobius"/>
    </source>
</evidence>
<reference evidence="2" key="2">
    <citation type="submission" date="2022-09" db="EMBL/GenBank/DDBJ databases">
        <title>Rouxiella aceris sp. nov., isolated from tree sap and emended description of the genus Rhouxiella.</title>
        <authorList>
            <person name="Kim I.S."/>
        </authorList>
    </citation>
    <scope>NUCLEOTIDE SEQUENCE</scope>
    <source>
        <strain evidence="2">SAP-2</strain>
    </source>
</reference>
<sequence length="217" mass="24428">MAKKKNDEGAVIIFLIIGALVFIPFMLLAFLHYRKMKSRYLTNRNVQRVVDIGRFYAVFGSGIAAIVVMFLVLWVGAANIGHGLENTSHAAVIICTLMALYVLLMLYPFKKLTDAAATAYLGVILEDDFNTLIFPADLANYSASDVIKLRFLKGLGTVERFQYSQITSFTREKGKLFYIHGDFGSRALSFSNKQKRDECLAALQQRIKFRGTRDLGY</sequence>
<organism evidence="2 3">
    <name type="scientific">Rouxiella silvae</name>
    <dbReference type="NCBI Taxonomy" id="1646373"/>
    <lineage>
        <taxon>Bacteria</taxon>
        <taxon>Pseudomonadati</taxon>
        <taxon>Pseudomonadota</taxon>
        <taxon>Gammaproteobacteria</taxon>
        <taxon>Enterobacterales</taxon>
        <taxon>Yersiniaceae</taxon>
        <taxon>Rouxiella</taxon>
    </lineage>
</organism>
<dbReference type="EMBL" id="JADMKS010000010">
    <property type="protein sequence ID" value="MBF6639154.1"/>
    <property type="molecule type" value="Genomic_DNA"/>
</dbReference>
<proteinExistence type="predicted"/>
<feature type="transmembrane region" description="Helical" evidence="1">
    <location>
        <begin position="89"/>
        <end position="107"/>
    </location>
</feature>
<name>A0AA40X6B3_9GAMM</name>
<feature type="transmembrane region" description="Helical" evidence="1">
    <location>
        <begin position="12"/>
        <end position="33"/>
    </location>
</feature>
<dbReference type="Proteomes" id="UP000705283">
    <property type="component" value="Unassembled WGS sequence"/>
</dbReference>
<feature type="transmembrane region" description="Helical" evidence="1">
    <location>
        <begin position="54"/>
        <end position="77"/>
    </location>
</feature>
<keyword evidence="1" id="KW-1133">Transmembrane helix</keyword>
<keyword evidence="1" id="KW-0472">Membrane</keyword>
<reference evidence="2" key="1">
    <citation type="submission" date="2020-11" db="EMBL/GenBank/DDBJ databases">
        <authorList>
            <person name="Lee S.D."/>
        </authorList>
    </citation>
    <scope>NUCLEOTIDE SEQUENCE</scope>
    <source>
        <strain evidence="2">SAP-2</strain>
    </source>
</reference>
<evidence type="ECO:0000313" key="3">
    <source>
        <dbReference type="Proteomes" id="UP000705283"/>
    </source>
</evidence>
<dbReference type="RefSeq" id="WP_194978727.1">
    <property type="nucleotide sequence ID" value="NZ_JADMKS010000010.1"/>
</dbReference>
<evidence type="ECO:0000313" key="2">
    <source>
        <dbReference type="EMBL" id="MBF6639154.1"/>
    </source>
</evidence>
<keyword evidence="1" id="KW-0812">Transmembrane</keyword>